<proteinExistence type="predicted"/>
<feature type="transmembrane region" description="Helical" evidence="7">
    <location>
        <begin position="49"/>
        <end position="68"/>
    </location>
</feature>
<dbReference type="AlphaFoldDB" id="A0A1F5E791"/>
<comment type="subcellular location">
    <subcellularLocation>
        <location evidence="1">Membrane</location>
    </subcellularLocation>
</comment>
<organism evidence="9 10">
    <name type="scientific">Candidatus Beckwithbacteria bacterium RBG_13_42_9</name>
    <dbReference type="NCBI Taxonomy" id="1797457"/>
    <lineage>
        <taxon>Bacteria</taxon>
        <taxon>Candidatus Beckwithiibacteriota</taxon>
    </lineage>
</organism>
<evidence type="ECO:0000313" key="10">
    <source>
        <dbReference type="Proteomes" id="UP000177006"/>
    </source>
</evidence>
<keyword evidence="3 7" id="KW-0812">Transmembrane</keyword>
<keyword evidence="6 7" id="KW-0472">Membrane</keyword>
<sequence length="70" mass="8200">MMLLSDPIILAKPLHIWLGFIALMLLIVQILIGTRIVKLPFWFHTQIVWKILLIVVLLHALYGFKLYFLS</sequence>
<keyword evidence="4" id="KW-0249">Electron transport</keyword>
<evidence type="ECO:0000313" key="9">
    <source>
        <dbReference type="EMBL" id="OGD63277.1"/>
    </source>
</evidence>
<evidence type="ECO:0000256" key="1">
    <source>
        <dbReference type="ARBA" id="ARBA00004370"/>
    </source>
</evidence>
<evidence type="ECO:0000259" key="8">
    <source>
        <dbReference type="PROSITE" id="PS50939"/>
    </source>
</evidence>
<dbReference type="InterPro" id="IPR006593">
    <property type="entry name" value="Cyt_b561/ferric_Rdtase_TM"/>
</dbReference>
<evidence type="ECO:0000256" key="7">
    <source>
        <dbReference type="SAM" id="Phobius"/>
    </source>
</evidence>
<accession>A0A1F5E791</accession>
<dbReference type="GO" id="GO:0016020">
    <property type="term" value="C:membrane"/>
    <property type="evidence" value="ECO:0007669"/>
    <property type="project" value="UniProtKB-SubCell"/>
</dbReference>
<dbReference type="PROSITE" id="PS50939">
    <property type="entry name" value="CYTOCHROME_B561"/>
    <property type="match status" value="1"/>
</dbReference>
<dbReference type="EMBL" id="MEZK01000010">
    <property type="protein sequence ID" value="OGD63277.1"/>
    <property type="molecule type" value="Genomic_DNA"/>
</dbReference>
<evidence type="ECO:0000256" key="6">
    <source>
        <dbReference type="ARBA" id="ARBA00023136"/>
    </source>
</evidence>
<evidence type="ECO:0000256" key="3">
    <source>
        <dbReference type="ARBA" id="ARBA00022692"/>
    </source>
</evidence>
<evidence type="ECO:0000256" key="4">
    <source>
        <dbReference type="ARBA" id="ARBA00022982"/>
    </source>
</evidence>
<evidence type="ECO:0000256" key="2">
    <source>
        <dbReference type="ARBA" id="ARBA00022448"/>
    </source>
</evidence>
<feature type="domain" description="Cytochrome b561" evidence="8">
    <location>
        <begin position="1"/>
        <end position="70"/>
    </location>
</feature>
<keyword evidence="5 7" id="KW-1133">Transmembrane helix</keyword>
<comment type="caution">
    <text evidence="9">The sequence shown here is derived from an EMBL/GenBank/DDBJ whole genome shotgun (WGS) entry which is preliminary data.</text>
</comment>
<feature type="transmembrane region" description="Helical" evidence="7">
    <location>
        <begin position="16"/>
        <end position="37"/>
    </location>
</feature>
<keyword evidence="2" id="KW-0813">Transport</keyword>
<evidence type="ECO:0000256" key="5">
    <source>
        <dbReference type="ARBA" id="ARBA00022989"/>
    </source>
</evidence>
<protein>
    <recommendedName>
        <fullName evidence="8">Cytochrome b561 domain-containing protein</fullName>
    </recommendedName>
</protein>
<name>A0A1F5E791_9BACT</name>
<dbReference type="Proteomes" id="UP000177006">
    <property type="component" value="Unassembled WGS sequence"/>
</dbReference>
<gene>
    <name evidence="9" type="ORF">A2160_02115</name>
</gene>
<reference evidence="9 10" key="1">
    <citation type="journal article" date="2016" name="Nat. Commun.">
        <title>Thousands of microbial genomes shed light on interconnected biogeochemical processes in an aquifer system.</title>
        <authorList>
            <person name="Anantharaman K."/>
            <person name="Brown C.T."/>
            <person name="Hug L.A."/>
            <person name="Sharon I."/>
            <person name="Castelle C.J."/>
            <person name="Probst A.J."/>
            <person name="Thomas B.C."/>
            <person name="Singh A."/>
            <person name="Wilkins M.J."/>
            <person name="Karaoz U."/>
            <person name="Brodie E.L."/>
            <person name="Williams K.H."/>
            <person name="Hubbard S.S."/>
            <person name="Banfield J.F."/>
        </authorList>
    </citation>
    <scope>NUCLEOTIDE SEQUENCE [LARGE SCALE GENOMIC DNA]</scope>
</reference>